<dbReference type="SUPFAM" id="SSF55785">
    <property type="entry name" value="PYP-like sensor domain (PAS domain)"/>
    <property type="match status" value="1"/>
</dbReference>
<dbReference type="InterPro" id="IPR035909">
    <property type="entry name" value="CheB_C"/>
</dbReference>
<evidence type="ECO:0000256" key="1">
    <source>
        <dbReference type="PROSITE-ProRule" id="PRU00050"/>
    </source>
</evidence>
<organism evidence="6 7">
    <name type="scientific">Magnetospirillum fulvum MGU-K5</name>
    <dbReference type="NCBI Taxonomy" id="1316936"/>
    <lineage>
        <taxon>Bacteria</taxon>
        <taxon>Pseudomonadati</taxon>
        <taxon>Pseudomonadota</taxon>
        <taxon>Alphaproteobacteria</taxon>
        <taxon>Rhodospirillales</taxon>
        <taxon>Rhodospirillaceae</taxon>
        <taxon>Magnetospirillum</taxon>
    </lineage>
</organism>
<keyword evidence="1" id="KW-0378">Hydrolase</keyword>
<feature type="domain" description="PAC" evidence="3">
    <location>
        <begin position="801"/>
        <end position="851"/>
    </location>
</feature>
<feature type="domain" description="CheB-type methylesterase" evidence="4">
    <location>
        <begin position="16"/>
        <end position="200"/>
    </location>
</feature>
<dbReference type="PANTHER" id="PTHR24422:SF27">
    <property type="entry name" value="PROTEIN-GLUTAMATE O-METHYLTRANSFERASE"/>
    <property type="match status" value="1"/>
</dbReference>
<dbReference type="InterPro" id="IPR029063">
    <property type="entry name" value="SAM-dependent_MTases_sf"/>
</dbReference>
<dbReference type="InterPro" id="IPR000700">
    <property type="entry name" value="PAS-assoc_C"/>
</dbReference>
<dbReference type="Gene3D" id="3.30.450.20">
    <property type="entry name" value="PAS domain"/>
    <property type="match status" value="1"/>
</dbReference>
<dbReference type="PRINTS" id="PR00996">
    <property type="entry name" value="CHERMTFRASE"/>
</dbReference>
<dbReference type="PROSITE" id="PS50122">
    <property type="entry name" value="CHEB"/>
    <property type="match status" value="1"/>
</dbReference>
<dbReference type="AlphaFoldDB" id="S9TTZ8"/>
<protein>
    <submittedName>
        <fullName evidence="6">Chemotaxis protein CheR</fullName>
    </submittedName>
</protein>
<accession>S9TTZ8</accession>
<dbReference type="EMBL" id="AQPH01000024">
    <property type="protein sequence ID" value="EPY01970.1"/>
    <property type="molecule type" value="Genomic_DNA"/>
</dbReference>
<dbReference type="InterPro" id="IPR000014">
    <property type="entry name" value="PAS"/>
</dbReference>
<dbReference type="SUPFAM" id="SSF47757">
    <property type="entry name" value="Chemotaxis receptor methyltransferase CheR, N-terminal domain"/>
    <property type="match status" value="1"/>
</dbReference>
<keyword evidence="1" id="KW-0145">Chemotaxis</keyword>
<dbReference type="InterPro" id="IPR035965">
    <property type="entry name" value="PAS-like_dom_sf"/>
</dbReference>
<dbReference type="RefSeq" id="WP_021131971.1">
    <property type="nucleotide sequence ID" value="NZ_AQPH01000024.1"/>
</dbReference>
<dbReference type="CDD" id="cd00130">
    <property type="entry name" value="PAS"/>
    <property type="match status" value="1"/>
</dbReference>
<dbReference type="GO" id="GO:0008757">
    <property type="term" value="F:S-adenosylmethionine-dependent methyltransferase activity"/>
    <property type="evidence" value="ECO:0007669"/>
    <property type="project" value="InterPro"/>
</dbReference>
<dbReference type="GO" id="GO:0000156">
    <property type="term" value="F:phosphorelay response regulator activity"/>
    <property type="evidence" value="ECO:0007669"/>
    <property type="project" value="InterPro"/>
</dbReference>
<evidence type="ECO:0000313" key="6">
    <source>
        <dbReference type="EMBL" id="EPY01970.1"/>
    </source>
</evidence>
<evidence type="ECO:0000259" key="4">
    <source>
        <dbReference type="PROSITE" id="PS50122"/>
    </source>
</evidence>
<feature type="active site" evidence="1">
    <location>
        <position position="54"/>
    </location>
</feature>
<evidence type="ECO:0000256" key="2">
    <source>
        <dbReference type="SAM" id="MobiDB-lite"/>
    </source>
</evidence>
<gene>
    <name evidence="6" type="ORF">K678_08134</name>
</gene>
<dbReference type="InterPro" id="IPR000673">
    <property type="entry name" value="Sig_transdc_resp-reg_Me-estase"/>
</dbReference>
<dbReference type="SMART" id="SM00138">
    <property type="entry name" value="MeTrc"/>
    <property type="match status" value="1"/>
</dbReference>
<dbReference type="Proteomes" id="UP000015350">
    <property type="component" value="Unassembled WGS sequence"/>
</dbReference>
<dbReference type="eggNOG" id="COG2201">
    <property type="taxonomic scope" value="Bacteria"/>
</dbReference>
<dbReference type="InterPro" id="IPR022641">
    <property type="entry name" value="CheR_N"/>
</dbReference>
<dbReference type="InterPro" id="IPR050903">
    <property type="entry name" value="Bact_Chemotaxis_MeTrfase"/>
</dbReference>
<name>S9TTZ8_MAGFU</name>
<proteinExistence type="predicted"/>
<dbReference type="InterPro" id="IPR022642">
    <property type="entry name" value="CheR_C"/>
</dbReference>
<evidence type="ECO:0000259" key="5">
    <source>
        <dbReference type="PROSITE" id="PS50123"/>
    </source>
</evidence>
<dbReference type="GO" id="GO:0005737">
    <property type="term" value="C:cytoplasm"/>
    <property type="evidence" value="ECO:0007669"/>
    <property type="project" value="InterPro"/>
</dbReference>
<evidence type="ECO:0000259" key="3">
    <source>
        <dbReference type="PROSITE" id="PS50113"/>
    </source>
</evidence>
<dbReference type="Pfam" id="PF01339">
    <property type="entry name" value="CheB_methylest"/>
    <property type="match status" value="1"/>
</dbReference>
<dbReference type="OrthoDB" id="5287260at2"/>
<dbReference type="InterPro" id="IPR000780">
    <property type="entry name" value="CheR_MeTrfase"/>
</dbReference>
<dbReference type="Pfam" id="PF13596">
    <property type="entry name" value="PAS_10"/>
    <property type="match status" value="1"/>
</dbReference>
<dbReference type="SUPFAM" id="SSF53335">
    <property type="entry name" value="S-adenosyl-L-methionine-dependent methyltransferases"/>
    <property type="match status" value="1"/>
</dbReference>
<sequence length="858" mass="94468">MTDPVSQSTDAAAGTPAAFAVVGIGASAGGLEALERLLGSVPVQSGMSFVVVQHLDPDQSSAIVSLLQRVTPLNVCEITDGLAVRPNVVQVIPPNRDLSIEKGLLRLLPLATPHAPRLPIDHFFRALAQDRRENAVGIVLSGMGSDGTQGLRAIKEVGGLTLAQKPTEAAFDSMPQSAIAAGLVDIVVPADEMVEEIVACHNHVPLVDADKVIKALETRENLTAIITLLSQRSHNDFTLYKSTTLFRRIERRVALHRLNSLAEYVSYLHDNPGEIDLLFKELLIGVTSFFRDPAVWESLKLTILTPMLTGWSSERPVRAWVPACSTGEEAYSLAIAFREVLETVMPKVRVALQIYATDIDSEAIVRARQGMFPDSIAADVSPERLARYFVAEENGFRITSEIREMVTFAEQNIISDPPFTKIDILSCRNLLIYFSNELQKTLLPLFHFSLNPDGALILGSAEAIGGFTSLFTPVDPKSRLFRRVDHPVLRGEIGFPARAFPIRSHQAEEPGAKHGPEPLQALMERLLLARYCPAAVLVDGDGDILYISGRTGKYLEPAVGKANLNIHAMARDGLHQPLITALKRALRQDGPVILSGLSIKSENSTQTITVTIQRVDRHEATFDMALIVFTDVDHVGMPPKTSRKAARAQAKDALVAELVRTRADLDETRAEMQASLEELKSANEEQQATNEELQSANEELTTSKEEMQSMNEELHSINAELHSKVGDLLSVNNDMNNLLNSTEIATVFLDNDMQVRRFTPHATQLFKLIPGDVGRPLSDIATDLFYPALPNDAREVLRTLIFIETRVPTQGGGWVKVRIMPYRTHDNVIDGVVITFVDISEIKRLEDEVKELRGERPE</sequence>
<feature type="compositionally biased region" description="Polar residues" evidence="2">
    <location>
        <begin position="684"/>
        <end position="700"/>
    </location>
</feature>
<feature type="domain" description="CheR-type methyltransferase" evidence="5">
    <location>
        <begin position="218"/>
        <end position="490"/>
    </location>
</feature>
<dbReference type="GO" id="GO:0008984">
    <property type="term" value="F:protein-glutamate methylesterase activity"/>
    <property type="evidence" value="ECO:0007669"/>
    <property type="project" value="InterPro"/>
</dbReference>
<dbReference type="SUPFAM" id="SSF52738">
    <property type="entry name" value="Methylesterase CheB, C-terminal domain"/>
    <property type="match status" value="1"/>
</dbReference>
<dbReference type="Pfam" id="PF03705">
    <property type="entry name" value="CheR_N"/>
    <property type="match status" value="1"/>
</dbReference>
<feature type="active site" evidence="1">
    <location>
        <position position="27"/>
    </location>
</feature>
<feature type="active site" evidence="1">
    <location>
        <position position="146"/>
    </location>
</feature>
<dbReference type="Gene3D" id="3.40.50.180">
    <property type="entry name" value="Methylesterase CheB, C-terminal domain"/>
    <property type="match status" value="1"/>
</dbReference>
<reference evidence="6 7" key="1">
    <citation type="submission" date="2013-04" db="EMBL/GenBank/DDBJ databases">
        <authorList>
            <person name="Kuznetsov B."/>
            <person name="Ivanovsky R."/>
        </authorList>
    </citation>
    <scope>NUCLEOTIDE SEQUENCE [LARGE SCALE GENOMIC DNA]</scope>
    <source>
        <strain evidence="6 7">MGU-K5</strain>
    </source>
</reference>
<feature type="region of interest" description="Disordered" evidence="2">
    <location>
        <begin position="679"/>
        <end position="702"/>
    </location>
</feature>
<comment type="caution">
    <text evidence="6">The sequence shown here is derived from an EMBL/GenBank/DDBJ whole genome shotgun (WGS) entry which is preliminary data.</text>
</comment>
<dbReference type="eggNOG" id="COG1352">
    <property type="taxonomic scope" value="Bacteria"/>
</dbReference>
<dbReference type="Pfam" id="PF01739">
    <property type="entry name" value="CheR"/>
    <property type="match status" value="1"/>
</dbReference>
<dbReference type="GO" id="GO:0006935">
    <property type="term" value="P:chemotaxis"/>
    <property type="evidence" value="ECO:0007669"/>
    <property type="project" value="UniProtKB-UniRule"/>
</dbReference>
<dbReference type="CDD" id="cd16434">
    <property type="entry name" value="CheB-CheR_fusion"/>
    <property type="match status" value="1"/>
</dbReference>
<dbReference type="STRING" id="1316936.K678_08134"/>
<dbReference type="PROSITE" id="PS50123">
    <property type="entry name" value="CHER"/>
    <property type="match status" value="1"/>
</dbReference>
<dbReference type="PROSITE" id="PS50113">
    <property type="entry name" value="PAC"/>
    <property type="match status" value="1"/>
</dbReference>
<dbReference type="Gene3D" id="3.40.50.150">
    <property type="entry name" value="Vaccinia Virus protein VP39"/>
    <property type="match status" value="1"/>
</dbReference>
<evidence type="ECO:0000313" key="7">
    <source>
        <dbReference type="Proteomes" id="UP000015350"/>
    </source>
</evidence>
<dbReference type="PANTHER" id="PTHR24422">
    <property type="entry name" value="CHEMOTAXIS PROTEIN METHYLTRANSFERASE"/>
    <property type="match status" value="1"/>
</dbReference>
<dbReference type="PATRIC" id="fig|1316936.3.peg.1625"/>